<evidence type="ECO:0000256" key="7">
    <source>
        <dbReference type="ARBA" id="ARBA00022801"/>
    </source>
</evidence>
<dbReference type="GO" id="GO:0004534">
    <property type="term" value="F:5'-3' RNA exonuclease activity"/>
    <property type="evidence" value="ECO:0007669"/>
    <property type="project" value="UniProtKB-UniRule"/>
</dbReference>
<evidence type="ECO:0000313" key="18">
    <source>
        <dbReference type="Proteomes" id="UP000257055"/>
    </source>
</evidence>
<dbReference type="AlphaFoldDB" id="A0A3D8TUK0"/>
<dbReference type="Proteomes" id="UP000257055">
    <property type="component" value="Unassembled WGS sequence"/>
</dbReference>
<dbReference type="GO" id="GO:0008270">
    <property type="term" value="F:zinc ion binding"/>
    <property type="evidence" value="ECO:0007669"/>
    <property type="project" value="InterPro"/>
</dbReference>
<feature type="binding site" evidence="15">
    <location>
        <position position="51"/>
    </location>
    <ligand>
        <name>Ca(2+)</name>
        <dbReference type="ChEBI" id="CHEBI:29108"/>
    </ligand>
</feature>
<dbReference type="Gene3D" id="3.60.15.10">
    <property type="entry name" value="Ribonuclease Z/Hydroxyacylglutathione hydrolase-like"/>
    <property type="match status" value="1"/>
</dbReference>
<dbReference type="InterPro" id="IPR030854">
    <property type="entry name" value="RNase_J_bac"/>
</dbReference>
<keyword evidence="7 11" id="KW-0378">Hydrolase</keyword>
<evidence type="ECO:0000256" key="5">
    <source>
        <dbReference type="ARBA" id="ARBA00022723"/>
    </source>
</evidence>
<dbReference type="FunFam" id="3.10.20.580:FF:000001">
    <property type="entry name" value="Ribonuclease J"/>
    <property type="match status" value="1"/>
</dbReference>
<name>A0A3D8TUK0_9LIST</name>
<dbReference type="InterPro" id="IPR042173">
    <property type="entry name" value="RNase_J_2"/>
</dbReference>
<keyword evidence="6 11" id="KW-0255">Endonuclease</keyword>
<feature type="binding site" evidence="14">
    <location>
        <begin position="233"/>
        <end position="235"/>
    </location>
    <ligand>
        <name>substrate</name>
    </ligand>
</feature>
<comment type="subunit">
    <text evidence="11">Homodimer, may be a subunit of the RNA degradosome.</text>
</comment>
<dbReference type="GO" id="GO:0005737">
    <property type="term" value="C:cytoplasm"/>
    <property type="evidence" value="ECO:0007669"/>
    <property type="project" value="UniProtKB-SubCell"/>
</dbReference>
<dbReference type="EMBL" id="LARY01000001">
    <property type="protein sequence ID" value="RDX02688.1"/>
    <property type="molecule type" value="Genomic_DNA"/>
</dbReference>
<accession>A0A3D8TUK0</accession>
<keyword evidence="8 15" id="KW-0862">Zinc</keyword>
<keyword evidence="5 12" id="KW-0479">Metal-binding</keyword>
<evidence type="ECO:0000256" key="3">
    <source>
        <dbReference type="ARBA" id="ARBA00022552"/>
    </source>
</evidence>
<dbReference type="SUPFAM" id="SSF56281">
    <property type="entry name" value="Metallo-hydrolase/oxidoreductase"/>
    <property type="match status" value="1"/>
</dbReference>
<comment type="similarity">
    <text evidence="11 12">Belongs to the metallo-beta-lactamase superfamily. RNA-metabolizing metallo-beta-lactamase-like family. Bacterial RNase J subfamily.</text>
</comment>
<feature type="binding site" evidence="15">
    <location>
        <position position="76"/>
    </location>
    <ligand>
        <name>Zn(2+)</name>
        <dbReference type="ChEBI" id="CHEBI:29105"/>
        <label>1</label>
        <note>catalytic</note>
    </ligand>
</feature>
<feature type="active site" description="Proton acceptor" evidence="13">
    <location>
        <position position="368"/>
    </location>
</feature>
<evidence type="ECO:0000256" key="4">
    <source>
        <dbReference type="ARBA" id="ARBA00022722"/>
    </source>
</evidence>
<sequence>MPLKKAKQIKIIPLGGVDESGKNMYVVEVDDEIFVLDAGLMFPEDELLGIDVVIPDFKYLEENKDRVKAIILSHGHEDAIGALPYLLQKVKAPVYGTELTIALAKNSVKEYRKVRFKNFHVIDEDSVIKFNKVNVQFFRTTHTIPDSVGIVIGTSEGSIVYSGDFKFDQSAKEGYETSLSAIADVGEAGVLALLSDSSEAEHPGTTSSDSEIEQEVRHAFRTAEGRIIVACVASNVIRLQQVLDASAATKRKVVIVGKELERVVEITSSLDKLKMDDDLIIPFKEMKKYPDDEITIIETGNLGEPIQSLQLMTKGNHPKVNIKAGDTVYITTTPSPSLETMMAKTIDMLYRAGARVLTMSRDLFVSGHASQDDLKLLLNLLKPTYFVPVHGEYRMLIAHAKLANSVGIPKSNVFVVGKGEVVEYKAGRMSVGNRVYAGNTLIDGLGVGDVGNIVLRDRKLLSEDGIFIVVVTLSRRHKKIISGPEMISRGFVYVRESERLIEDSQKLVSKIIEKNLQDSEFEWSKLKQDIRDQLNRFLFEQTKRRPMILPIIMEV</sequence>
<keyword evidence="18" id="KW-1185">Reference proteome</keyword>
<comment type="subcellular location">
    <subcellularLocation>
        <location evidence="1 11 12">Cytoplasm</location>
    </subcellularLocation>
</comment>
<keyword evidence="4 11" id="KW-0540">Nuclease</keyword>
<feature type="binding site" evidence="15">
    <location>
        <position position="74"/>
    </location>
    <ligand>
        <name>Zn(2+)</name>
        <dbReference type="ChEBI" id="CHEBI:29105"/>
        <label>1</label>
        <note>catalytic</note>
    </ligand>
</feature>
<dbReference type="InterPro" id="IPR004613">
    <property type="entry name" value="RNase_J"/>
</dbReference>
<dbReference type="RefSeq" id="WP_115752376.1">
    <property type="nucleotide sequence ID" value="NZ_LARY01000001.1"/>
</dbReference>
<dbReference type="Pfam" id="PF07521">
    <property type="entry name" value="RMMBL"/>
    <property type="match status" value="1"/>
</dbReference>
<dbReference type="InterPro" id="IPR041636">
    <property type="entry name" value="RNase_J_C"/>
</dbReference>
<keyword evidence="10 11" id="KW-0694">RNA-binding</keyword>
<comment type="cofactor">
    <cofactor evidence="12 15">
        <name>Zn(2+)</name>
        <dbReference type="ChEBI" id="CHEBI:29105"/>
    </cofactor>
    <text evidence="12 15">Binds 2 Zn(2+) ions per subunit. It is not clear if Zn(2+) or Mg(2+) is physiologically important.</text>
</comment>
<comment type="function">
    <text evidence="11">An RNase that has 5'-3' exonuclease and possibly endonuclease activity. Involved in maturation of rRNA and in some organisms also mRNA maturation and/or decay.</text>
</comment>
<evidence type="ECO:0000256" key="13">
    <source>
        <dbReference type="PIRSR" id="PIRSR004803-1"/>
    </source>
</evidence>
<evidence type="ECO:0000313" key="17">
    <source>
        <dbReference type="EMBL" id="RDX02688.1"/>
    </source>
</evidence>
<dbReference type="Gene3D" id="3.10.20.580">
    <property type="match status" value="1"/>
</dbReference>
<evidence type="ECO:0000256" key="9">
    <source>
        <dbReference type="ARBA" id="ARBA00022839"/>
    </source>
</evidence>
<dbReference type="InterPro" id="IPR001279">
    <property type="entry name" value="Metallo-B-lactamas"/>
</dbReference>
<feature type="binding site" evidence="15">
    <location>
        <position position="142"/>
    </location>
    <ligand>
        <name>Zn(2+)</name>
        <dbReference type="ChEBI" id="CHEBI:29105"/>
        <label>1</label>
        <note>catalytic</note>
    </ligand>
</feature>
<dbReference type="NCBIfam" id="TIGR00649">
    <property type="entry name" value="MG423"/>
    <property type="match status" value="1"/>
</dbReference>
<dbReference type="Pfam" id="PF22505">
    <property type="entry name" value="RNase_J_b_CASP"/>
    <property type="match status" value="1"/>
</dbReference>
<evidence type="ECO:0000256" key="11">
    <source>
        <dbReference type="HAMAP-Rule" id="MF_01491"/>
    </source>
</evidence>
<keyword evidence="15" id="KW-0106">Calcium</keyword>
<dbReference type="GO" id="GO:0003723">
    <property type="term" value="F:RNA binding"/>
    <property type="evidence" value="ECO:0007669"/>
    <property type="project" value="UniProtKB-UniRule"/>
</dbReference>
<organism evidence="17 18">
    <name type="scientific">Listeria kieliensis</name>
    <dbReference type="NCBI Taxonomy" id="1621700"/>
    <lineage>
        <taxon>Bacteria</taxon>
        <taxon>Bacillati</taxon>
        <taxon>Bacillota</taxon>
        <taxon>Bacilli</taxon>
        <taxon>Bacillales</taxon>
        <taxon>Listeriaceae</taxon>
        <taxon>Listeria</taxon>
    </lineage>
</organism>
<dbReference type="InterPro" id="IPR036866">
    <property type="entry name" value="RibonucZ/Hydroxyglut_hydro"/>
</dbReference>
<proteinExistence type="inferred from homology"/>
<dbReference type="GO" id="GO:0004521">
    <property type="term" value="F:RNA endonuclease activity"/>
    <property type="evidence" value="ECO:0007669"/>
    <property type="project" value="UniProtKB-UniRule"/>
</dbReference>
<dbReference type="PANTHER" id="PTHR43694:SF4">
    <property type="entry name" value="RIBONUCLEASE J 2"/>
    <property type="match status" value="1"/>
</dbReference>
<protein>
    <recommendedName>
        <fullName evidence="11 12">Ribonuclease J</fullName>
        <shortName evidence="11">RNase J</shortName>
        <ecNumber evidence="11 12">3.1.-.-</ecNumber>
    </recommendedName>
</protein>
<evidence type="ECO:0000256" key="12">
    <source>
        <dbReference type="PIRNR" id="PIRNR004803"/>
    </source>
</evidence>
<feature type="domain" description="Metallo-beta-lactamase" evidence="16">
    <location>
        <begin position="21"/>
        <end position="220"/>
    </location>
</feature>
<dbReference type="EC" id="3.1.-.-" evidence="11 12"/>
<feature type="binding site" evidence="15">
    <location>
        <position position="164"/>
    </location>
    <ligand>
        <name>Zn(2+)</name>
        <dbReference type="ChEBI" id="CHEBI:29105"/>
        <label>2</label>
        <note>catalytic</note>
    </ligand>
</feature>
<evidence type="ECO:0000256" key="8">
    <source>
        <dbReference type="ARBA" id="ARBA00022833"/>
    </source>
</evidence>
<keyword evidence="3 11" id="KW-0698">rRNA processing</keyword>
<dbReference type="Gene3D" id="3.40.50.10710">
    <property type="entry name" value="Metallo-hydrolase/oxidoreductase"/>
    <property type="match status" value="1"/>
</dbReference>
<dbReference type="Pfam" id="PF17770">
    <property type="entry name" value="RNase_J_C"/>
    <property type="match status" value="1"/>
</dbReference>
<comment type="cofactor">
    <cofactor evidence="15">
        <name>Ca(2+)</name>
        <dbReference type="ChEBI" id="CHEBI:29108"/>
    </cofactor>
    <text evidence="15">Binds 1 Ca(2+) cation per subunit. Seen in 1 crystal structure, it is not clear if it is physiologically important.</text>
</comment>
<evidence type="ECO:0000256" key="14">
    <source>
        <dbReference type="PIRSR" id="PIRSR004803-2"/>
    </source>
</evidence>
<evidence type="ECO:0000259" key="16">
    <source>
        <dbReference type="SMART" id="SM00849"/>
    </source>
</evidence>
<dbReference type="Pfam" id="PF00753">
    <property type="entry name" value="Lactamase_B"/>
    <property type="match status" value="1"/>
</dbReference>
<keyword evidence="9 11" id="KW-0269">Exonuclease</keyword>
<evidence type="ECO:0000256" key="10">
    <source>
        <dbReference type="ARBA" id="ARBA00022884"/>
    </source>
</evidence>
<evidence type="ECO:0000256" key="1">
    <source>
        <dbReference type="ARBA" id="ARBA00004496"/>
    </source>
</evidence>
<comment type="caution">
    <text evidence="17">The sequence shown here is derived from an EMBL/GenBank/DDBJ whole genome shotgun (WGS) entry which is preliminary data.</text>
</comment>
<evidence type="ECO:0000256" key="15">
    <source>
        <dbReference type="PIRSR" id="PIRSR004803-3"/>
    </source>
</evidence>
<feature type="binding site" evidence="15">
    <location>
        <position position="49"/>
    </location>
    <ligand>
        <name>Ca(2+)</name>
        <dbReference type="ChEBI" id="CHEBI:29108"/>
    </ligand>
</feature>
<dbReference type="PANTHER" id="PTHR43694">
    <property type="entry name" value="RIBONUCLEASE J"/>
    <property type="match status" value="1"/>
</dbReference>
<dbReference type="CDD" id="cd07714">
    <property type="entry name" value="RNaseJ_MBL-fold"/>
    <property type="match status" value="1"/>
</dbReference>
<dbReference type="InterPro" id="IPR011108">
    <property type="entry name" value="RMMBL"/>
</dbReference>
<feature type="binding site" evidence="15">
    <location>
        <position position="390"/>
    </location>
    <ligand>
        <name>Zn(2+)</name>
        <dbReference type="ChEBI" id="CHEBI:29105"/>
        <label>2</label>
        <note>catalytic</note>
    </ligand>
</feature>
<feature type="active site" description="Proton donor" evidence="13">
    <location>
        <position position="196"/>
    </location>
</feature>
<dbReference type="PIRSF" id="PIRSF004803">
    <property type="entry name" value="RnjA"/>
    <property type="match status" value="1"/>
</dbReference>
<gene>
    <name evidence="11" type="primary">rnj</name>
    <name evidence="17" type="ORF">UR08_04045</name>
</gene>
<evidence type="ECO:0000256" key="6">
    <source>
        <dbReference type="ARBA" id="ARBA00022759"/>
    </source>
</evidence>
<keyword evidence="2 11" id="KW-0963">Cytoplasm</keyword>
<dbReference type="InterPro" id="IPR055132">
    <property type="entry name" value="RNase_J_b_CASP"/>
</dbReference>
<comment type="caution">
    <text evidence="11">Lacks conserved residue(s) required for the propagation of feature annotation.</text>
</comment>
<feature type="binding site" evidence="15">
    <location>
        <position position="443"/>
    </location>
    <ligand>
        <name>Ca(2+)</name>
        <dbReference type="ChEBI" id="CHEBI:29108"/>
    </ligand>
</feature>
<evidence type="ECO:0000256" key="2">
    <source>
        <dbReference type="ARBA" id="ARBA00022490"/>
    </source>
</evidence>
<reference evidence="18" key="1">
    <citation type="submission" date="2015-04" db="EMBL/GenBank/DDBJ databases">
        <authorList>
            <person name="Schardt J."/>
            <person name="Mueller-Herbst S."/>
            <person name="Scherer S."/>
            <person name="Huptas C."/>
        </authorList>
    </citation>
    <scope>NUCLEOTIDE SEQUENCE [LARGE SCALE GENOMIC DNA]</scope>
    <source>
        <strain evidence="18">Kiel-L1</strain>
    </source>
</reference>
<dbReference type="SMART" id="SM00849">
    <property type="entry name" value="Lactamase_B"/>
    <property type="match status" value="1"/>
</dbReference>
<dbReference type="GO" id="GO:0006364">
    <property type="term" value="P:rRNA processing"/>
    <property type="evidence" value="ECO:0007669"/>
    <property type="project" value="UniProtKB-UniRule"/>
</dbReference>
<dbReference type="HAMAP" id="MF_01491">
    <property type="entry name" value="RNase_J_bact"/>
    <property type="match status" value="1"/>
</dbReference>
<feature type="binding site" evidence="15">
    <location>
        <position position="78"/>
    </location>
    <ligand>
        <name>Zn(2+)</name>
        <dbReference type="ChEBI" id="CHEBI:29105"/>
        <label>2</label>
        <note>catalytic</note>
    </ligand>
</feature>